<evidence type="ECO:0000256" key="8">
    <source>
        <dbReference type="ARBA" id="ARBA00023242"/>
    </source>
</evidence>
<dbReference type="ExpressionAtlas" id="B9DF69">
    <property type="expression patterns" value="baseline and differential"/>
</dbReference>
<dbReference type="WormBase" id="W09B6.4b">
    <property type="protein sequence ID" value="CE39801"/>
    <property type="gene ID" value="WBGene00021104"/>
</dbReference>
<feature type="compositionally biased region" description="Acidic residues" evidence="9">
    <location>
        <begin position="75"/>
        <end position="92"/>
    </location>
</feature>
<dbReference type="EMBL" id="BX284602">
    <property type="protein sequence ID" value="CCD73653.1"/>
    <property type="molecule type" value="Genomic_DNA"/>
</dbReference>
<gene>
    <name evidence="10" type="ORF">CELE_W09B6.4</name>
    <name evidence="10 12" type="ORF">W09B6.4</name>
</gene>
<evidence type="ECO:0000313" key="12">
    <source>
        <dbReference type="WormBase" id="W09B6.4b"/>
    </source>
</evidence>
<evidence type="ECO:0000256" key="1">
    <source>
        <dbReference type="ARBA" id="ARBA00004123"/>
    </source>
</evidence>
<evidence type="ECO:0000256" key="7">
    <source>
        <dbReference type="ARBA" id="ARBA00022694"/>
    </source>
</evidence>
<dbReference type="PeptideAtlas" id="B9DF69"/>
<dbReference type="HOGENOM" id="CLU_1095109_0_0_1"/>
<dbReference type="GO" id="GO:0033588">
    <property type="term" value="C:elongator holoenzyme complex"/>
    <property type="evidence" value="ECO:0007669"/>
    <property type="project" value="InterPro"/>
</dbReference>
<evidence type="ECO:0000256" key="9">
    <source>
        <dbReference type="SAM" id="MobiDB-lite"/>
    </source>
</evidence>
<proteinExistence type="evidence at protein level"/>
<dbReference type="AGR" id="WB:WBGene00021104"/>
<dbReference type="OrthoDB" id="5793938at2759"/>
<comment type="subcellular location">
    <subcellularLocation>
        <location evidence="2">Cytoplasm</location>
    </subcellularLocation>
    <subcellularLocation>
        <location evidence="1">Nucleus</location>
    </subcellularLocation>
</comment>
<accession>B9DF69</accession>
<dbReference type="Bgee" id="WBGene00021104">
    <property type="expression patterns" value="Expressed in germ line (C elegans) and 4 other cell types or tissues"/>
</dbReference>
<evidence type="ECO:0000256" key="5">
    <source>
        <dbReference type="ARBA" id="ARBA00020264"/>
    </source>
</evidence>
<dbReference type="GO" id="GO:0005737">
    <property type="term" value="C:cytoplasm"/>
    <property type="evidence" value="ECO:0007669"/>
    <property type="project" value="UniProtKB-SubCell"/>
</dbReference>
<evidence type="ECO:0000256" key="3">
    <source>
        <dbReference type="ARBA" id="ARBA00005043"/>
    </source>
</evidence>
<dbReference type="AlphaFoldDB" id="B9DF69"/>
<evidence type="ECO:0000313" key="10">
    <source>
        <dbReference type="EMBL" id="CCD73653.1"/>
    </source>
</evidence>
<evidence type="ECO:0000313" key="11">
    <source>
        <dbReference type="Proteomes" id="UP000001940"/>
    </source>
</evidence>
<organism evidence="10 11">
    <name type="scientific">Caenorhabditis elegans</name>
    <dbReference type="NCBI Taxonomy" id="6239"/>
    <lineage>
        <taxon>Eukaryota</taxon>
        <taxon>Metazoa</taxon>
        <taxon>Ecdysozoa</taxon>
        <taxon>Nematoda</taxon>
        <taxon>Chromadorea</taxon>
        <taxon>Rhabditida</taxon>
        <taxon>Rhabditina</taxon>
        <taxon>Rhabditomorpha</taxon>
        <taxon>Rhabditoidea</taxon>
        <taxon>Rhabditidae</taxon>
        <taxon>Peloderinae</taxon>
        <taxon>Caenorhabditis</taxon>
    </lineage>
</organism>
<dbReference type="GO" id="GO:0005634">
    <property type="term" value="C:nucleus"/>
    <property type="evidence" value="ECO:0007669"/>
    <property type="project" value="UniProtKB-SubCell"/>
</dbReference>
<keyword evidence="6" id="KW-0963">Cytoplasm</keyword>
<dbReference type="PANTHER" id="PTHR15641:SF1">
    <property type="entry name" value="ELONGATOR COMPLEX PROTEIN 5"/>
    <property type="match status" value="1"/>
</dbReference>
<dbReference type="GO" id="GO:0002098">
    <property type="term" value="P:tRNA wobble uridine modification"/>
    <property type="evidence" value="ECO:0007669"/>
    <property type="project" value="InterPro"/>
</dbReference>
<comment type="pathway">
    <text evidence="3">tRNA modification; 5-methoxycarbonylmethyl-2-thiouridine-tRNA biosynthesis.</text>
</comment>
<evidence type="ECO:0000256" key="2">
    <source>
        <dbReference type="ARBA" id="ARBA00004496"/>
    </source>
</evidence>
<evidence type="ECO:0000256" key="4">
    <source>
        <dbReference type="ARBA" id="ARBA00009567"/>
    </source>
</evidence>
<protein>
    <recommendedName>
        <fullName evidence="5">Elongator complex protein 5</fullName>
    </recommendedName>
</protein>
<dbReference type="PANTHER" id="PTHR15641">
    <property type="entry name" value="ELONGATOR COMPLEX PROTEIN 5"/>
    <property type="match status" value="1"/>
</dbReference>
<sequence length="92" mass="9785">MPPSGTKPTFKTVKKVENSAENSISAGISGISLGSESGKAAMDLPFFVSRQEDGVALRDAATKKIRVGGQIVYEPDQEDDLDDSDPDDDLNI</sequence>
<evidence type="ECO:0007829" key="13">
    <source>
        <dbReference type="PeptideAtlas" id="B9DF69"/>
    </source>
</evidence>
<feature type="region of interest" description="Disordered" evidence="9">
    <location>
        <begin position="70"/>
        <end position="92"/>
    </location>
</feature>
<evidence type="ECO:0000256" key="6">
    <source>
        <dbReference type="ARBA" id="ARBA00022490"/>
    </source>
</evidence>
<name>B9DF69_CAEEL</name>
<reference evidence="10 11" key="1">
    <citation type="journal article" date="1998" name="Science">
        <title>Genome sequence of the nematode C. elegans: a platform for investigating biology.</title>
        <authorList>
            <consortium name="The C. elegans sequencing consortium"/>
            <person name="Sulson J.E."/>
            <person name="Waterston R."/>
        </authorList>
    </citation>
    <scope>NUCLEOTIDE SEQUENCE [LARGE SCALE GENOMIC DNA]</scope>
    <source>
        <strain evidence="10 11">Bristol N2</strain>
    </source>
</reference>
<dbReference type="CTD" id="173499"/>
<dbReference type="Proteomes" id="UP000001940">
    <property type="component" value="Chromosome II"/>
</dbReference>
<keyword evidence="7" id="KW-0819">tRNA processing</keyword>
<keyword evidence="13" id="KW-1267">Proteomics identification</keyword>
<keyword evidence="11" id="KW-1185">Reference proteome</keyword>
<dbReference type="InterPro" id="IPR019519">
    <property type="entry name" value="Elp5"/>
</dbReference>
<comment type="similarity">
    <text evidence="4">Belongs to the ELP5 family.</text>
</comment>
<keyword evidence="8" id="KW-0539">Nucleus</keyword>
<dbReference type="GeneID" id="173499"/>
<dbReference type="RefSeq" id="NP_001040823.1">
    <property type="nucleotide sequence ID" value="NM_001047358.3"/>
</dbReference>